<dbReference type="CDD" id="cd00077">
    <property type="entry name" value="HDc"/>
    <property type="match status" value="1"/>
</dbReference>
<dbReference type="SUPFAM" id="SSF81593">
    <property type="entry name" value="Nucleotidyltransferase substrate binding subunit/domain"/>
    <property type="match status" value="1"/>
</dbReference>
<dbReference type="Gene3D" id="3.30.70.260">
    <property type="match status" value="1"/>
</dbReference>
<dbReference type="InterPro" id="IPR002934">
    <property type="entry name" value="Polymerase_NTP_transf_dom"/>
</dbReference>
<dbReference type="PANTHER" id="PTHR47320:SF1">
    <property type="entry name" value="BIFUNCTIONAL URIDYLYLTRANSFERASE_URIDYLYL-REMOVING ENZYME"/>
    <property type="match status" value="1"/>
</dbReference>
<dbReference type="InterPro" id="IPR006674">
    <property type="entry name" value="HD_domain"/>
</dbReference>
<evidence type="ECO:0000256" key="5">
    <source>
        <dbReference type="ARBA" id="ARBA00022842"/>
    </source>
</evidence>
<evidence type="ECO:0000256" key="1">
    <source>
        <dbReference type="ARBA" id="ARBA00022679"/>
    </source>
</evidence>
<evidence type="ECO:0000259" key="10">
    <source>
        <dbReference type="PROSITE" id="PS51831"/>
    </source>
</evidence>
<dbReference type="CDD" id="cd04900">
    <property type="entry name" value="ACT_UUR-like_1"/>
    <property type="match status" value="1"/>
</dbReference>
<dbReference type="InterPro" id="IPR002912">
    <property type="entry name" value="ACT_dom"/>
</dbReference>
<dbReference type="SUPFAM" id="SSF109604">
    <property type="entry name" value="HD-domain/PDEase-like"/>
    <property type="match status" value="1"/>
</dbReference>
<comment type="catalytic activity">
    <reaction evidence="7">
        <text>guanosine 3',5'-bis(diphosphate) + H2O = GDP + diphosphate + H(+)</text>
        <dbReference type="Rhea" id="RHEA:14253"/>
        <dbReference type="ChEBI" id="CHEBI:15377"/>
        <dbReference type="ChEBI" id="CHEBI:15378"/>
        <dbReference type="ChEBI" id="CHEBI:33019"/>
        <dbReference type="ChEBI" id="CHEBI:58189"/>
        <dbReference type="ChEBI" id="CHEBI:77828"/>
        <dbReference type="EC" id="3.1.7.2"/>
    </reaction>
</comment>
<comment type="similarity">
    <text evidence="8">Belongs to the GlnD family.</text>
</comment>
<keyword evidence="6 8" id="KW-0511">Multifunctional enzyme</keyword>
<evidence type="ECO:0000256" key="7">
    <source>
        <dbReference type="ARBA" id="ARBA00047968"/>
    </source>
</evidence>
<dbReference type="HAMAP" id="MF_00277">
    <property type="entry name" value="PII_uridylyl_transf"/>
    <property type="match status" value="1"/>
</dbReference>
<proteinExistence type="inferred from homology"/>
<name>A0A1H4EXN1_9GAMM</name>
<dbReference type="GO" id="GO:0008081">
    <property type="term" value="F:phosphoric diester hydrolase activity"/>
    <property type="evidence" value="ECO:0007669"/>
    <property type="project" value="UniProtKB-UniRule"/>
</dbReference>
<dbReference type="Gene3D" id="1.10.3090.10">
    <property type="entry name" value="cca-adding enzyme, domain 2"/>
    <property type="match status" value="1"/>
</dbReference>
<dbReference type="CDD" id="cd04899">
    <property type="entry name" value="ACT_ACR-UUR-like_2"/>
    <property type="match status" value="1"/>
</dbReference>
<keyword evidence="12" id="KW-1185">Reference proteome</keyword>
<dbReference type="EMBL" id="FNRJ01000009">
    <property type="protein sequence ID" value="SEA89380.1"/>
    <property type="molecule type" value="Genomic_DNA"/>
</dbReference>
<evidence type="ECO:0000256" key="4">
    <source>
        <dbReference type="ARBA" id="ARBA00022801"/>
    </source>
</evidence>
<dbReference type="GO" id="GO:0008773">
    <property type="term" value="F:[protein-PII] uridylyltransferase activity"/>
    <property type="evidence" value="ECO:0007669"/>
    <property type="project" value="UniProtKB-UniRule"/>
</dbReference>
<dbReference type="EC" id="3.1.4.-" evidence="8"/>
<keyword evidence="1 8" id="KW-0808">Transferase</keyword>
<comment type="activity regulation">
    <text evidence="8">Uridylyltransferase (UTase) activity is inhibited by glutamine, while glutamine activates uridylyl-removing (UR) activity.</text>
</comment>
<dbReference type="RefSeq" id="WP_091826873.1">
    <property type="nucleotide sequence ID" value="NZ_FNRJ01000009.1"/>
</dbReference>
<dbReference type="GO" id="GO:0006808">
    <property type="term" value="P:regulation of nitrogen utilization"/>
    <property type="evidence" value="ECO:0007669"/>
    <property type="project" value="UniProtKB-UniRule"/>
</dbReference>
<comment type="caution">
    <text evidence="8">Lacks conserved residue(s) required for the propagation of feature annotation.</text>
</comment>
<comment type="catalytic activity">
    <reaction evidence="8">
        <text>[protein-PII]-L-tyrosine + UTP = [protein-PII]-uridylyl-L-tyrosine + diphosphate</text>
        <dbReference type="Rhea" id="RHEA:13673"/>
        <dbReference type="Rhea" id="RHEA-COMP:12147"/>
        <dbReference type="Rhea" id="RHEA-COMP:12148"/>
        <dbReference type="ChEBI" id="CHEBI:33019"/>
        <dbReference type="ChEBI" id="CHEBI:46398"/>
        <dbReference type="ChEBI" id="CHEBI:46858"/>
        <dbReference type="ChEBI" id="CHEBI:90602"/>
        <dbReference type="EC" id="2.7.7.59"/>
    </reaction>
</comment>
<keyword evidence="3" id="KW-0677">Repeat</keyword>
<keyword evidence="2 8" id="KW-0548">Nucleotidyltransferase</keyword>
<dbReference type="SUPFAM" id="SSF81301">
    <property type="entry name" value="Nucleotidyltransferase"/>
    <property type="match status" value="1"/>
</dbReference>
<gene>
    <name evidence="8" type="primary">glnD</name>
    <name evidence="11" type="ORF">SAMN02745729_109113</name>
</gene>
<evidence type="ECO:0000256" key="2">
    <source>
        <dbReference type="ARBA" id="ARBA00022695"/>
    </source>
</evidence>
<dbReference type="Pfam" id="PF01909">
    <property type="entry name" value="NTP_transf_2"/>
    <property type="match status" value="1"/>
</dbReference>
<dbReference type="Pfam" id="PF08335">
    <property type="entry name" value="GlnD_UR_UTase"/>
    <property type="match status" value="1"/>
</dbReference>
<protein>
    <recommendedName>
        <fullName evidence="8">Bifunctional uridylyltransferase/uridylyl-removing enzyme</fullName>
        <shortName evidence="8">UTase/UR</shortName>
    </recommendedName>
    <alternativeName>
        <fullName evidence="8">Bifunctional [protein-PII] modification enzyme</fullName>
    </alternativeName>
    <alternativeName>
        <fullName evidence="8">Bifunctional nitrogen sensor protein</fullName>
    </alternativeName>
    <domain>
        <recommendedName>
            <fullName evidence="8">[Protein-PII] uridylyltransferase</fullName>
            <shortName evidence="8">PII uridylyltransferase</shortName>
            <shortName evidence="8">UTase</shortName>
            <ecNumber evidence="8">2.7.7.59</ecNumber>
        </recommendedName>
    </domain>
    <domain>
        <recommendedName>
            <fullName evidence="8">[Protein-PII]-UMP uridylyl-removing enzyme</fullName>
            <shortName evidence="8">UR</shortName>
            <ecNumber evidence="8">3.1.4.-</ecNumber>
        </recommendedName>
    </domain>
</protein>
<dbReference type="PROSITE" id="PS51671">
    <property type="entry name" value="ACT"/>
    <property type="match status" value="2"/>
</dbReference>
<evidence type="ECO:0000259" key="9">
    <source>
        <dbReference type="PROSITE" id="PS51671"/>
    </source>
</evidence>
<evidence type="ECO:0000256" key="6">
    <source>
        <dbReference type="ARBA" id="ARBA00023268"/>
    </source>
</evidence>
<feature type="region of interest" description="Uridylyltransferase" evidence="8">
    <location>
        <begin position="1"/>
        <end position="349"/>
    </location>
</feature>
<dbReference type="AlphaFoldDB" id="A0A1H4EXN1"/>
<dbReference type="Pfam" id="PF01966">
    <property type="entry name" value="HD"/>
    <property type="match status" value="1"/>
</dbReference>
<dbReference type="InterPro" id="IPR045865">
    <property type="entry name" value="ACT-like_dom_sf"/>
</dbReference>
<dbReference type="EC" id="2.7.7.59" evidence="8"/>
<dbReference type="Pfam" id="PF01842">
    <property type="entry name" value="ACT"/>
    <property type="match status" value="1"/>
</dbReference>
<dbReference type="SMART" id="SM00471">
    <property type="entry name" value="HDc"/>
    <property type="match status" value="1"/>
</dbReference>
<dbReference type="Proteomes" id="UP000242469">
    <property type="component" value="Unassembled WGS sequence"/>
</dbReference>
<sequence>MTRTAQPLEAAPELLDPSQLHTSLSNRDRPVMKVLKESLREAQQRMDDAFRQGEDIRRLIYGRAWVLDQILDAAWSQFAWPSAHQAALIAVGGYGRGELHPFSDIDILLLFDQIDPNECQDSISGFLTLLWDIGLDLGSSVRTIDQCYDEARNDITIATNLIESRTLCGDPALQNEMYDRVTSEGAWTDKEFFKAKLAEQKERHEKTNNTEYNLEPNLKNSPGGLRDLQTVGWVAKRHFGATYIRDLVDHGFLTEPELDTLNKGELYLWTVRYALHMLCKRREDRLLFDHQRALATYFGYEDQEGALAVEQFMSKYYRVAMAMSEFNDMLLQHFDEAILRIDDEQSIQPLNNRFQIRNNYLEAVYDKVFEHHPFAIMELFVLMAQHPDIQGVRASTIRLVRNHRHLIDNDFRKDIRNTSLFMELLRSPERVSTELKRMNRYGILGLYLPEFGKIVGQMQHDLFHIYTVDAHTLKVIQKMRQFRHREYREQFSIAHRIVNQLPKIELLYIAGLYHDIAKGRGGDHSELGSDDVIAFCRRHHLGKWDTHLVAWLVRNHLKMSMTAQRRDISDPEVIHAFAMEVRDLVHLDYLYVLTVADINATNHTLWNSWRATLLRQLYMDTKRSLRRGLENPINKEDRIEQVQHEAMLLLARQGIREQDIFDHWALLGDDYFLREDAHNIAWHTQAILEHGDSPLPLVLIRKTSYRVFEGATEIFIYSEDLPTLFPATVAAMDQLHLNIQDARIILTDHGRTLNTYTVLTDDNQPLSENPEYLANIQRHLTEELDDPEDYPEIIQRRVPRQLKLFATPTRLTLSNDPSSQQTILEVITPDRPGLLARIGRIFVEFGISVRKAKISSIGERVEDFFFITDSNNQPISDPELCRQLQQAICQQLDEHVQKQ</sequence>
<comment type="domain">
    <text evidence="8">Has four distinct domains: an N-terminal nucleotidyltransferase (NT) domain responsible for UTase activity, a central HD domain that encodes UR activity, and two C-terminal ACT domains that seem to have a role in glutamine sensing.</text>
</comment>
<feature type="domain" description="HD" evidence="10">
    <location>
        <begin position="468"/>
        <end position="590"/>
    </location>
</feature>
<keyword evidence="5 8" id="KW-0460">Magnesium</keyword>
<dbReference type="InterPro" id="IPR010043">
    <property type="entry name" value="UTase/UR"/>
</dbReference>
<comment type="function">
    <text evidence="8">Modifies, by uridylylation and deuridylylation, the PII regulatory proteins (GlnB and homologs), in response to the nitrogen status of the cell that GlnD senses through the glutamine level. Under low glutamine levels, catalyzes the conversion of the PII proteins and UTP to PII-UMP and PPi, while under higher glutamine levels, GlnD hydrolyzes PII-UMP to PII and UMP (deuridylylation). Thus, controls uridylylation state and activity of the PII proteins, and plays an important role in the regulation of nitrogen metabolism.</text>
</comment>
<dbReference type="InterPro" id="IPR003607">
    <property type="entry name" value="HD/PDEase_dom"/>
</dbReference>
<feature type="domain" description="ACT" evidence="9">
    <location>
        <begin position="823"/>
        <end position="899"/>
    </location>
</feature>
<dbReference type="PANTHER" id="PTHR47320">
    <property type="entry name" value="BIFUNCTIONAL URIDYLYLTRANSFERASE/URIDYLYL-REMOVING ENZYME"/>
    <property type="match status" value="1"/>
</dbReference>
<dbReference type="OrthoDB" id="9758038at2"/>
<dbReference type="PIRSF" id="PIRSF006288">
    <property type="entry name" value="PII_uridyltransf"/>
    <property type="match status" value="1"/>
</dbReference>
<dbReference type="STRING" id="1122198.SAMN02745729_109113"/>
<comment type="catalytic activity">
    <reaction evidence="8">
        <text>[protein-PII]-uridylyl-L-tyrosine + H2O = [protein-PII]-L-tyrosine + UMP + H(+)</text>
        <dbReference type="Rhea" id="RHEA:48600"/>
        <dbReference type="Rhea" id="RHEA-COMP:12147"/>
        <dbReference type="Rhea" id="RHEA-COMP:12148"/>
        <dbReference type="ChEBI" id="CHEBI:15377"/>
        <dbReference type="ChEBI" id="CHEBI:15378"/>
        <dbReference type="ChEBI" id="CHEBI:46858"/>
        <dbReference type="ChEBI" id="CHEBI:57865"/>
        <dbReference type="ChEBI" id="CHEBI:90602"/>
    </reaction>
</comment>
<dbReference type="InterPro" id="IPR013546">
    <property type="entry name" value="PII_UdlTrfase/GS_AdlTrfase"/>
</dbReference>
<organism evidence="11 12">
    <name type="scientific">Marinobacterium iners DSM 11526</name>
    <dbReference type="NCBI Taxonomy" id="1122198"/>
    <lineage>
        <taxon>Bacteria</taxon>
        <taxon>Pseudomonadati</taxon>
        <taxon>Pseudomonadota</taxon>
        <taxon>Gammaproteobacteria</taxon>
        <taxon>Oceanospirillales</taxon>
        <taxon>Oceanospirillaceae</taxon>
        <taxon>Marinobacterium</taxon>
    </lineage>
</organism>
<dbReference type="InterPro" id="IPR043519">
    <property type="entry name" value="NT_sf"/>
</dbReference>
<dbReference type="GO" id="GO:0008893">
    <property type="term" value="F:guanosine-3',5'-bis(diphosphate) 3'-diphosphatase activity"/>
    <property type="evidence" value="ECO:0007669"/>
    <property type="project" value="UniProtKB-EC"/>
</dbReference>
<evidence type="ECO:0000313" key="11">
    <source>
        <dbReference type="EMBL" id="SEA89380.1"/>
    </source>
</evidence>
<keyword evidence="4 8" id="KW-0378">Hydrolase</keyword>
<dbReference type="FunFam" id="1.10.3090.10:FF:000005">
    <property type="entry name" value="Bifunctional uridylyltransferase/uridylyl-removing enzyme"/>
    <property type="match status" value="1"/>
</dbReference>
<reference evidence="12" key="1">
    <citation type="submission" date="2016-10" db="EMBL/GenBank/DDBJ databases">
        <authorList>
            <person name="Varghese N."/>
            <person name="Submissions S."/>
        </authorList>
    </citation>
    <scope>NUCLEOTIDE SEQUENCE [LARGE SCALE GENOMIC DNA]</scope>
    <source>
        <strain evidence="12">DSM 11526</strain>
    </source>
</reference>
<dbReference type="CDD" id="cd05401">
    <property type="entry name" value="NT_GlnE_GlnD_like"/>
    <property type="match status" value="1"/>
</dbReference>
<dbReference type="NCBIfam" id="NF001366">
    <property type="entry name" value="PRK00275.1"/>
    <property type="match status" value="1"/>
</dbReference>
<evidence type="ECO:0000313" key="12">
    <source>
        <dbReference type="Proteomes" id="UP000242469"/>
    </source>
</evidence>
<dbReference type="PROSITE" id="PS51831">
    <property type="entry name" value="HD"/>
    <property type="match status" value="1"/>
</dbReference>
<dbReference type="NCBIfam" id="TIGR01693">
    <property type="entry name" value="UTase_glnD"/>
    <property type="match status" value="1"/>
</dbReference>
<dbReference type="SUPFAM" id="SSF55021">
    <property type="entry name" value="ACT-like"/>
    <property type="match status" value="1"/>
</dbReference>
<accession>A0A1H4EXN1</accession>
<comment type="cofactor">
    <cofactor evidence="8">
        <name>Mg(2+)</name>
        <dbReference type="ChEBI" id="CHEBI:18420"/>
    </cofactor>
</comment>
<evidence type="ECO:0000256" key="3">
    <source>
        <dbReference type="ARBA" id="ARBA00022737"/>
    </source>
</evidence>
<evidence type="ECO:0000256" key="8">
    <source>
        <dbReference type="HAMAP-Rule" id="MF_00277"/>
    </source>
</evidence>
<feature type="domain" description="ACT" evidence="9">
    <location>
        <begin position="713"/>
        <end position="796"/>
    </location>
</feature>